<protein>
    <submittedName>
        <fullName evidence="4">Insulinase family protein</fullName>
    </submittedName>
</protein>
<dbReference type="PANTHER" id="PTHR11851">
    <property type="entry name" value="METALLOPROTEASE"/>
    <property type="match status" value="1"/>
</dbReference>
<dbReference type="Proteomes" id="UP000727907">
    <property type="component" value="Unassembled WGS sequence"/>
</dbReference>
<evidence type="ECO:0000313" key="5">
    <source>
        <dbReference type="Proteomes" id="UP000727907"/>
    </source>
</evidence>
<dbReference type="InterPro" id="IPR011765">
    <property type="entry name" value="Pept_M16_N"/>
</dbReference>
<feature type="domain" description="Peptidase M16 N-terminal" evidence="2">
    <location>
        <begin position="41"/>
        <end position="178"/>
    </location>
</feature>
<dbReference type="Pfam" id="PF00675">
    <property type="entry name" value="Peptidase_M16"/>
    <property type="match status" value="1"/>
</dbReference>
<dbReference type="Pfam" id="PF05193">
    <property type="entry name" value="Peptidase_M16_C"/>
    <property type="match status" value="1"/>
</dbReference>
<keyword evidence="5" id="KW-1185">Reference proteome</keyword>
<dbReference type="RefSeq" id="WP_216958871.1">
    <property type="nucleotide sequence ID" value="NZ_JAHOPB010000001.1"/>
</dbReference>
<proteinExistence type="predicted"/>
<reference evidence="4 5" key="1">
    <citation type="submission" date="2021-06" db="EMBL/GenBank/DDBJ databases">
        <authorList>
            <person name="Lee D.H."/>
        </authorList>
    </citation>
    <scope>NUCLEOTIDE SEQUENCE [LARGE SCALE GENOMIC DNA]</scope>
    <source>
        <strain evidence="4 5">MMS21-HV4-11</strain>
    </source>
</reference>
<gene>
    <name evidence="4" type="ORF">KQ910_09690</name>
</gene>
<comment type="caution">
    <text evidence="4">The sequence shown here is derived from an EMBL/GenBank/DDBJ whole genome shotgun (WGS) entry which is preliminary data.</text>
</comment>
<dbReference type="PANTHER" id="PTHR11851:SF224">
    <property type="entry name" value="PROCESSING PROTEASE"/>
    <property type="match status" value="1"/>
</dbReference>
<evidence type="ECO:0000313" key="4">
    <source>
        <dbReference type="EMBL" id="MBU8874036.1"/>
    </source>
</evidence>
<dbReference type="InterPro" id="IPR050361">
    <property type="entry name" value="MPP/UQCRC_Complex"/>
</dbReference>
<name>A0ABS6IHG7_9HYPH</name>
<feature type="chain" id="PRO_5045920580" evidence="1">
    <location>
        <begin position="25"/>
        <end position="441"/>
    </location>
</feature>
<feature type="signal peptide" evidence="1">
    <location>
        <begin position="1"/>
        <end position="24"/>
    </location>
</feature>
<keyword evidence="1" id="KW-0732">Signal</keyword>
<sequence length="441" mass="46914">MKRLRPLAAAFAAWLVLVPGMAFAIDIKQITTPLGIKAWLVEDKSTPVVALSFSFSGGTATDPAGQAGITELMAGLLTDGAGPMDAQAFRQRQESAAASLGFNASLDRLTGSLRVLSASRDEGFELLRLALTEPRFDPDMLNQRRAQTLASLNQAAQRPGSVASRTLMQTLFAGHPYAADPDGTPQGLAAVTPELLKKRVAELLLRNSLVVAAVGDIGEAELARQIDRSFGVLPTGTPPALPPEWVPPTKPRTVVVERPVPQSTAVMALPGIPRDDPEWYAALVMNHILGGGGQQSRLFNEVREKRGLAYSVSSGLRTYKRAALLVMSTGSANERVAEALKVIRAEMARMRTDGVTEAELNDAKTYLTGALALSLDSSGSIAGLLHSMQIDGLSPDHLTRRASLIAAVKLADVRKVAQRLLRDETLTTVVVGKPVGVTPEP</sequence>
<evidence type="ECO:0000259" key="2">
    <source>
        <dbReference type="Pfam" id="PF00675"/>
    </source>
</evidence>
<dbReference type="InterPro" id="IPR007863">
    <property type="entry name" value="Peptidase_M16_C"/>
</dbReference>
<accession>A0ABS6IHG7</accession>
<organism evidence="4 5">
    <name type="scientific">Reyranella humidisoli</name>
    <dbReference type="NCBI Taxonomy" id="2849149"/>
    <lineage>
        <taxon>Bacteria</taxon>
        <taxon>Pseudomonadati</taxon>
        <taxon>Pseudomonadota</taxon>
        <taxon>Alphaproteobacteria</taxon>
        <taxon>Hyphomicrobiales</taxon>
        <taxon>Reyranellaceae</taxon>
        <taxon>Reyranella</taxon>
    </lineage>
</organism>
<evidence type="ECO:0000259" key="3">
    <source>
        <dbReference type="Pfam" id="PF05193"/>
    </source>
</evidence>
<dbReference type="EMBL" id="JAHOPB010000001">
    <property type="protein sequence ID" value="MBU8874036.1"/>
    <property type="molecule type" value="Genomic_DNA"/>
</dbReference>
<evidence type="ECO:0000256" key="1">
    <source>
        <dbReference type="SAM" id="SignalP"/>
    </source>
</evidence>
<feature type="domain" description="Peptidase M16 C-terminal" evidence="3">
    <location>
        <begin position="191"/>
        <end position="366"/>
    </location>
</feature>